<dbReference type="PROSITE" id="PS01063">
    <property type="entry name" value="SIGMA70_ECF"/>
    <property type="match status" value="1"/>
</dbReference>
<dbReference type="InterPro" id="IPR039425">
    <property type="entry name" value="RNA_pol_sigma-70-like"/>
</dbReference>
<feature type="domain" description="RNA polymerase sigma factor 70 region 4 type 2" evidence="8">
    <location>
        <begin position="124"/>
        <end position="169"/>
    </location>
</feature>
<evidence type="ECO:0000256" key="3">
    <source>
        <dbReference type="ARBA" id="ARBA00023082"/>
    </source>
</evidence>
<dbReference type="InterPro" id="IPR000838">
    <property type="entry name" value="RNA_pol_sigma70_ECF_CS"/>
</dbReference>
<keyword evidence="5 6" id="KW-0804">Transcription</keyword>
<dbReference type="InterPro" id="IPR014284">
    <property type="entry name" value="RNA_pol_sigma-70_dom"/>
</dbReference>
<dbReference type="Gene3D" id="1.10.1740.10">
    <property type="match status" value="1"/>
</dbReference>
<dbReference type="AlphaFoldDB" id="A0A521D4M9"/>
<dbReference type="PANTHER" id="PTHR43133:SF51">
    <property type="entry name" value="RNA POLYMERASE SIGMA FACTOR"/>
    <property type="match status" value="1"/>
</dbReference>
<name>A0A521D4M9_SACCC</name>
<dbReference type="CDD" id="cd06171">
    <property type="entry name" value="Sigma70_r4"/>
    <property type="match status" value="1"/>
</dbReference>
<keyword evidence="3 6" id="KW-0731">Sigma factor</keyword>
<dbReference type="SUPFAM" id="SSF88659">
    <property type="entry name" value="Sigma3 and sigma4 domains of RNA polymerase sigma factors"/>
    <property type="match status" value="1"/>
</dbReference>
<dbReference type="SUPFAM" id="SSF88946">
    <property type="entry name" value="Sigma2 domain of RNA polymerase sigma factors"/>
    <property type="match status" value="1"/>
</dbReference>
<evidence type="ECO:0000259" key="7">
    <source>
        <dbReference type="Pfam" id="PF04542"/>
    </source>
</evidence>
<dbReference type="Pfam" id="PF04542">
    <property type="entry name" value="Sigma70_r2"/>
    <property type="match status" value="1"/>
</dbReference>
<evidence type="ECO:0000256" key="2">
    <source>
        <dbReference type="ARBA" id="ARBA00023015"/>
    </source>
</evidence>
<dbReference type="NCBIfam" id="TIGR02937">
    <property type="entry name" value="sigma70-ECF"/>
    <property type="match status" value="1"/>
</dbReference>
<evidence type="ECO:0000256" key="6">
    <source>
        <dbReference type="RuleBase" id="RU000716"/>
    </source>
</evidence>
<evidence type="ECO:0000256" key="4">
    <source>
        <dbReference type="ARBA" id="ARBA00023125"/>
    </source>
</evidence>
<dbReference type="InterPro" id="IPR013325">
    <property type="entry name" value="RNA_pol_sigma_r2"/>
</dbReference>
<evidence type="ECO:0000313" key="9">
    <source>
        <dbReference type="EMBL" id="SMO66619.1"/>
    </source>
</evidence>
<dbReference type="GO" id="GO:0016987">
    <property type="term" value="F:sigma factor activity"/>
    <property type="evidence" value="ECO:0007669"/>
    <property type="project" value="UniProtKB-KW"/>
</dbReference>
<proteinExistence type="inferred from homology"/>
<dbReference type="Pfam" id="PF08281">
    <property type="entry name" value="Sigma70_r4_2"/>
    <property type="match status" value="1"/>
</dbReference>
<reference evidence="9 10" key="1">
    <citation type="submission" date="2017-05" db="EMBL/GenBank/DDBJ databases">
        <authorList>
            <person name="Varghese N."/>
            <person name="Submissions S."/>
        </authorList>
    </citation>
    <scope>NUCLEOTIDE SEQUENCE [LARGE SCALE GENOMIC DNA]</scope>
    <source>
        <strain evidence="9 10">DSM 27040</strain>
    </source>
</reference>
<organism evidence="9 10">
    <name type="scientific">Saccharicrinis carchari</name>
    <dbReference type="NCBI Taxonomy" id="1168039"/>
    <lineage>
        <taxon>Bacteria</taxon>
        <taxon>Pseudomonadati</taxon>
        <taxon>Bacteroidota</taxon>
        <taxon>Bacteroidia</taxon>
        <taxon>Marinilabiliales</taxon>
        <taxon>Marinilabiliaceae</taxon>
        <taxon>Saccharicrinis</taxon>
    </lineage>
</organism>
<evidence type="ECO:0000256" key="5">
    <source>
        <dbReference type="ARBA" id="ARBA00023163"/>
    </source>
</evidence>
<keyword evidence="4 6" id="KW-0238">DNA-binding</keyword>
<comment type="similarity">
    <text evidence="1 6">Belongs to the sigma-70 factor family. ECF subfamily.</text>
</comment>
<dbReference type="OrthoDB" id="1056775at2"/>
<keyword evidence="2 6" id="KW-0805">Transcription regulation</keyword>
<dbReference type="GO" id="GO:0006352">
    <property type="term" value="P:DNA-templated transcription initiation"/>
    <property type="evidence" value="ECO:0007669"/>
    <property type="project" value="InterPro"/>
</dbReference>
<dbReference type="Gene3D" id="1.10.10.10">
    <property type="entry name" value="Winged helix-like DNA-binding domain superfamily/Winged helix DNA-binding domain"/>
    <property type="match status" value="1"/>
</dbReference>
<accession>A0A521D4M9</accession>
<dbReference type="GO" id="GO:0003677">
    <property type="term" value="F:DNA binding"/>
    <property type="evidence" value="ECO:0007669"/>
    <property type="project" value="UniProtKB-KW"/>
</dbReference>
<dbReference type="Proteomes" id="UP000319040">
    <property type="component" value="Unassembled WGS sequence"/>
</dbReference>
<dbReference type="InterPro" id="IPR036388">
    <property type="entry name" value="WH-like_DNA-bd_sf"/>
</dbReference>
<evidence type="ECO:0000256" key="1">
    <source>
        <dbReference type="ARBA" id="ARBA00010641"/>
    </source>
</evidence>
<dbReference type="InterPro" id="IPR013249">
    <property type="entry name" value="RNA_pol_sigma70_r4_t2"/>
</dbReference>
<evidence type="ECO:0000313" key="10">
    <source>
        <dbReference type="Proteomes" id="UP000319040"/>
    </source>
</evidence>
<feature type="domain" description="RNA polymerase sigma-70 region 2" evidence="7">
    <location>
        <begin position="21"/>
        <end position="89"/>
    </location>
</feature>
<gene>
    <name evidence="9" type="ORF">SAMN06265379_104211</name>
</gene>
<dbReference type="InterPro" id="IPR007627">
    <property type="entry name" value="RNA_pol_sigma70_r2"/>
</dbReference>
<sequence>MNDIELVNQIKQGNPSAYRYLVSKHQRLVFSIAYRIASQNQTDTEDIAQDVFIKVYKNIKNYRAESKLSTWIASIAWKTSIDFVRKKSRAKINFTDEPQNYERARHNLTRDNLNQSDMVQVVKSVLSNLPGHYQSVLSLFYLEEFSLAEIHDISGMPIGTIKSYLSRARGMFRNEIEKLYGKDAIEMLYEDK</sequence>
<dbReference type="InterPro" id="IPR013324">
    <property type="entry name" value="RNA_pol_sigma_r3/r4-like"/>
</dbReference>
<keyword evidence="10" id="KW-1185">Reference proteome</keyword>
<dbReference type="RefSeq" id="WP_142533359.1">
    <property type="nucleotide sequence ID" value="NZ_FXTB01000004.1"/>
</dbReference>
<dbReference type="EMBL" id="FXTB01000004">
    <property type="protein sequence ID" value="SMO66619.1"/>
    <property type="molecule type" value="Genomic_DNA"/>
</dbReference>
<dbReference type="PANTHER" id="PTHR43133">
    <property type="entry name" value="RNA POLYMERASE ECF-TYPE SIGMA FACTO"/>
    <property type="match status" value="1"/>
</dbReference>
<evidence type="ECO:0000259" key="8">
    <source>
        <dbReference type="Pfam" id="PF08281"/>
    </source>
</evidence>
<protein>
    <recommendedName>
        <fullName evidence="6">RNA polymerase sigma factor</fullName>
    </recommendedName>
</protein>